<evidence type="ECO:0000313" key="8">
    <source>
        <dbReference type="Proteomes" id="UP000189933"/>
    </source>
</evidence>
<protein>
    <submittedName>
        <fullName evidence="7">Fe-S oxidoreductase</fullName>
    </submittedName>
</protein>
<dbReference type="GO" id="GO:0003824">
    <property type="term" value="F:catalytic activity"/>
    <property type="evidence" value="ECO:0007669"/>
    <property type="project" value="InterPro"/>
</dbReference>
<organism evidence="7 8">
    <name type="scientific">Carboxydocella sporoproducens DSM 16521</name>
    <dbReference type="NCBI Taxonomy" id="1121270"/>
    <lineage>
        <taxon>Bacteria</taxon>
        <taxon>Bacillati</taxon>
        <taxon>Bacillota</taxon>
        <taxon>Clostridia</taxon>
        <taxon>Eubacteriales</taxon>
        <taxon>Clostridiales Family XVI. Incertae Sedis</taxon>
        <taxon>Carboxydocella</taxon>
    </lineage>
</organism>
<dbReference type="CDD" id="cd01335">
    <property type="entry name" value="Radical_SAM"/>
    <property type="match status" value="1"/>
</dbReference>
<dbReference type="InterPro" id="IPR051198">
    <property type="entry name" value="BchE-like"/>
</dbReference>
<keyword evidence="3" id="KW-0479">Metal-binding</keyword>
<evidence type="ECO:0000256" key="2">
    <source>
        <dbReference type="ARBA" id="ARBA00022691"/>
    </source>
</evidence>
<dbReference type="PANTHER" id="PTHR43409:SF4">
    <property type="entry name" value="RADICAL SAM SUPERFAMILY PROTEIN"/>
    <property type="match status" value="1"/>
</dbReference>
<dbReference type="GO" id="GO:0046872">
    <property type="term" value="F:metal ion binding"/>
    <property type="evidence" value="ECO:0007669"/>
    <property type="project" value="UniProtKB-KW"/>
</dbReference>
<dbReference type="AlphaFoldDB" id="A0A1T4Q861"/>
<dbReference type="SFLD" id="SFLDG01082">
    <property type="entry name" value="B12-binding_domain_containing"/>
    <property type="match status" value="1"/>
</dbReference>
<dbReference type="GO" id="GO:0051536">
    <property type="term" value="F:iron-sulfur cluster binding"/>
    <property type="evidence" value="ECO:0007669"/>
    <property type="project" value="UniProtKB-KW"/>
</dbReference>
<evidence type="ECO:0000256" key="3">
    <source>
        <dbReference type="ARBA" id="ARBA00022723"/>
    </source>
</evidence>
<accession>A0A1T4Q861</accession>
<dbReference type="InterPro" id="IPR058240">
    <property type="entry name" value="rSAM_sf"/>
</dbReference>
<reference evidence="8" key="1">
    <citation type="submission" date="2017-02" db="EMBL/GenBank/DDBJ databases">
        <authorList>
            <person name="Varghese N."/>
            <person name="Submissions S."/>
        </authorList>
    </citation>
    <scope>NUCLEOTIDE SEQUENCE [LARGE SCALE GENOMIC DNA]</scope>
    <source>
        <strain evidence="8">DSM 16521</strain>
    </source>
</reference>
<dbReference type="SMART" id="SM00729">
    <property type="entry name" value="Elp3"/>
    <property type="match status" value="1"/>
</dbReference>
<sequence>MGYVGAIFRPPSEADSLILQVTVGCSHNRCTFCTMYKDKKFALKPVAEIKEDLLSATQWPYFRRVFLADGDALAAPTDYLLNILELIQTLHPQVNRVGIYASPKSILTKSVQELHLLKEKGLGIAYLGLESGSDLILKKINKGVDSQAMIDAAEKVKAAGLLLSVTIINGLGGKGLWQEHAQATARVLTAMQPHYLGALTLMLDPAAPLYQEVLQGTFQPIDERTLLAELELLLSQVELENCIFRSNHASNLFVLKGTLNRDRDHLLAQIRQAPEQIQRFGWIPRL</sequence>
<dbReference type="Gene3D" id="3.80.30.20">
    <property type="entry name" value="tm_1862 like domain"/>
    <property type="match status" value="1"/>
</dbReference>
<keyword evidence="2" id="KW-0949">S-adenosyl-L-methionine</keyword>
<evidence type="ECO:0000256" key="5">
    <source>
        <dbReference type="ARBA" id="ARBA00023014"/>
    </source>
</evidence>
<dbReference type="Proteomes" id="UP000189933">
    <property type="component" value="Unassembled WGS sequence"/>
</dbReference>
<name>A0A1T4Q861_9FIRM</name>
<dbReference type="InterPro" id="IPR006638">
    <property type="entry name" value="Elp3/MiaA/NifB-like_rSAM"/>
</dbReference>
<keyword evidence="5" id="KW-0411">Iron-sulfur</keyword>
<dbReference type="SFLD" id="SFLDG01095">
    <property type="entry name" value="Uncharacterised_Radical_SAM_Su"/>
    <property type="match status" value="1"/>
</dbReference>
<proteinExistence type="predicted"/>
<dbReference type="Pfam" id="PF04055">
    <property type="entry name" value="Radical_SAM"/>
    <property type="match status" value="1"/>
</dbReference>
<dbReference type="SFLD" id="SFLDS00029">
    <property type="entry name" value="Radical_SAM"/>
    <property type="match status" value="1"/>
</dbReference>
<evidence type="ECO:0000313" key="7">
    <source>
        <dbReference type="EMBL" id="SJZ99990.1"/>
    </source>
</evidence>
<dbReference type="InterPro" id="IPR023404">
    <property type="entry name" value="rSAM_horseshoe"/>
</dbReference>
<dbReference type="EMBL" id="FUXM01000017">
    <property type="protein sequence ID" value="SJZ99990.1"/>
    <property type="molecule type" value="Genomic_DNA"/>
</dbReference>
<dbReference type="PROSITE" id="PS51918">
    <property type="entry name" value="RADICAL_SAM"/>
    <property type="match status" value="1"/>
</dbReference>
<gene>
    <name evidence="7" type="ORF">SAMN02745885_01572</name>
</gene>
<feature type="domain" description="Radical SAM core" evidence="6">
    <location>
        <begin position="9"/>
        <end position="245"/>
    </location>
</feature>
<dbReference type="OrthoDB" id="9777636at2"/>
<dbReference type="RefSeq" id="WP_078665631.1">
    <property type="nucleotide sequence ID" value="NZ_FUXM01000017.1"/>
</dbReference>
<keyword evidence="8" id="KW-1185">Reference proteome</keyword>
<dbReference type="InterPro" id="IPR007197">
    <property type="entry name" value="rSAM"/>
</dbReference>
<keyword evidence="4" id="KW-0408">Iron</keyword>
<evidence type="ECO:0000256" key="4">
    <source>
        <dbReference type="ARBA" id="ARBA00023004"/>
    </source>
</evidence>
<comment type="cofactor">
    <cofactor evidence="1">
        <name>[4Fe-4S] cluster</name>
        <dbReference type="ChEBI" id="CHEBI:49883"/>
    </cofactor>
</comment>
<evidence type="ECO:0000259" key="6">
    <source>
        <dbReference type="PROSITE" id="PS51918"/>
    </source>
</evidence>
<evidence type="ECO:0000256" key="1">
    <source>
        <dbReference type="ARBA" id="ARBA00001966"/>
    </source>
</evidence>
<dbReference type="PANTHER" id="PTHR43409">
    <property type="entry name" value="ANAEROBIC MAGNESIUM-PROTOPORPHYRIN IX MONOMETHYL ESTER CYCLASE-RELATED"/>
    <property type="match status" value="1"/>
</dbReference>
<dbReference type="SUPFAM" id="SSF102114">
    <property type="entry name" value="Radical SAM enzymes"/>
    <property type="match status" value="1"/>
</dbReference>